<evidence type="ECO:0000259" key="9">
    <source>
        <dbReference type="Pfam" id="PF03872"/>
    </source>
</evidence>
<keyword evidence="5" id="KW-1133">Transmembrane helix</keyword>
<sequence>MIQGNTMPKCSNEHVSALLDDHLDGENHSQLDALLADSEATATWQRYALIGHVVRDTVRTGQSLDISSQVAVAIAAETPSNAVINPQLGAGHAQSKAALRWLKPLSSVAIAASVAVVAVLSIQQPVLDNGAVTESMEPALVTNPLGGRNPVSFNTVVPDNGPSAAEVAQQRQLLQAYMLDHQRQLQLSLQAKQQDRSESTSASESEKPTND</sequence>
<dbReference type="InterPro" id="IPR052383">
    <property type="entry name" value="Anti-sigma-E_RseA-like"/>
</dbReference>
<evidence type="ECO:0000256" key="5">
    <source>
        <dbReference type="ARBA" id="ARBA00022989"/>
    </source>
</evidence>
<dbReference type="PANTHER" id="PTHR38104">
    <property type="match status" value="1"/>
</dbReference>
<dbReference type="SUPFAM" id="SSF89069">
    <property type="entry name" value="N-terminal, cytoplasmic domain of anti-sigmaE factor RseA"/>
    <property type="match status" value="1"/>
</dbReference>
<dbReference type="InterPro" id="IPR005573">
    <property type="entry name" value="Anti-sigma_E_RseA_C"/>
</dbReference>
<reference evidence="12" key="1">
    <citation type="journal article" date="2018" name="Front. Microbiol.">
        <title>Genome-Based Analysis Reveals the Taxonomy and Diversity of the Family Idiomarinaceae.</title>
        <authorList>
            <person name="Liu Y."/>
            <person name="Lai Q."/>
            <person name="Shao Z."/>
        </authorList>
    </citation>
    <scope>NUCLEOTIDE SEQUENCE [LARGE SCALE GENOMIC DNA]</scope>
    <source>
        <strain evidence="12">KYW314</strain>
    </source>
</reference>
<evidence type="ECO:0000256" key="3">
    <source>
        <dbReference type="ARBA" id="ARBA00022475"/>
    </source>
</evidence>
<evidence type="ECO:0000256" key="4">
    <source>
        <dbReference type="ARBA" id="ARBA00022692"/>
    </source>
</evidence>
<dbReference type="AlphaFoldDB" id="A0A7Z6ZTT3"/>
<dbReference type="PIRSF" id="PIRSF016938">
    <property type="entry name" value="RseA"/>
    <property type="match status" value="1"/>
</dbReference>
<dbReference type="EMBL" id="PIPR01000001">
    <property type="protein sequence ID" value="RUO41193.1"/>
    <property type="molecule type" value="Genomic_DNA"/>
</dbReference>
<evidence type="ECO:0000259" key="10">
    <source>
        <dbReference type="Pfam" id="PF03873"/>
    </source>
</evidence>
<keyword evidence="12" id="KW-1185">Reference proteome</keyword>
<dbReference type="Proteomes" id="UP000287766">
    <property type="component" value="Unassembled WGS sequence"/>
</dbReference>
<evidence type="ECO:0000256" key="1">
    <source>
        <dbReference type="ARBA" id="ARBA00004162"/>
    </source>
</evidence>
<feature type="region of interest" description="Disordered" evidence="8">
    <location>
        <begin position="187"/>
        <end position="211"/>
    </location>
</feature>
<organism evidence="11 12">
    <name type="scientific">Pseudidiomarina aestuarii</name>
    <dbReference type="NCBI Taxonomy" id="624146"/>
    <lineage>
        <taxon>Bacteria</taxon>
        <taxon>Pseudomonadati</taxon>
        <taxon>Pseudomonadota</taxon>
        <taxon>Gammaproteobacteria</taxon>
        <taxon>Alteromonadales</taxon>
        <taxon>Idiomarinaceae</taxon>
        <taxon>Pseudidiomarina</taxon>
    </lineage>
</organism>
<feature type="domain" description="Anti sigma-E protein RseA N-terminal" evidence="9">
    <location>
        <begin position="12"/>
        <end position="81"/>
    </location>
</feature>
<protein>
    <recommendedName>
        <fullName evidence="7">Anti-sigma-E factor RseA</fullName>
    </recommendedName>
    <alternativeName>
        <fullName evidence="7">Regulator of SigE</fullName>
    </alternativeName>
    <alternativeName>
        <fullName evidence="7">Sigma-E anti-sigma factor RseA</fullName>
    </alternativeName>
    <alternativeName>
        <fullName evidence="7">Sigma-E factor negative regulatory protein</fullName>
    </alternativeName>
</protein>
<comment type="subunit">
    <text evidence="7">Interacts 1:1 with ECF RNA polymerase sigma-E (RpoE); this inhibits the interaction of sigma-E with the RNA polymerase catalytic core and leads to a decreased expression of sigma-E-regulated genes. Interacts with RseB.</text>
</comment>
<dbReference type="InterPro" id="IPR005572">
    <property type="entry name" value="Anti-sigma_E_RseA_N"/>
</dbReference>
<dbReference type="GO" id="GO:0005886">
    <property type="term" value="C:plasma membrane"/>
    <property type="evidence" value="ECO:0007669"/>
    <property type="project" value="UniProtKB-SubCell"/>
</dbReference>
<keyword evidence="6 7" id="KW-0472">Membrane</keyword>
<proteinExistence type="inferred from homology"/>
<evidence type="ECO:0000256" key="2">
    <source>
        <dbReference type="ARBA" id="ARBA00005837"/>
    </source>
</evidence>
<comment type="subcellular location">
    <subcellularLocation>
        <location evidence="7">Cell inner membrane</location>
    </subcellularLocation>
    <subcellularLocation>
        <location evidence="1">Cell membrane</location>
        <topology evidence="1">Single-pass membrane protein</topology>
    </subcellularLocation>
</comment>
<evidence type="ECO:0000256" key="8">
    <source>
        <dbReference type="SAM" id="MobiDB-lite"/>
    </source>
</evidence>
<comment type="similarity">
    <text evidence="2 7">Belongs to the RseA family.</text>
</comment>
<keyword evidence="4" id="KW-0812">Transmembrane</keyword>
<dbReference type="InterPro" id="IPR026279">
    <property type="entry name" value="RseA"/>
</dbReference>
<evidence type="ECO:0000313" key="11">
    <source>
        <dbReference type="EMBL" id="RUO41193.1"/>
    </source>
</evidence>
<feature type="domain" description="Anti sigma-E protein RseA C-terminal" evidence="10">
    <location>
        <begin position="137"/>
        <end position="186"/>
    </location>
</feature>
<dbReference type="Pfam" id="PF03873">
    <property type="entry name" value="RseA_C"/>
    <property type="match status" value="1"/>
</dbReference>
<evidence type="ECO:0000256" key="6">
    <source>
        <dbReference type="ARBA" id="ARBA00023136"/>
    </source>
</evidence>
<dbReference type="PANTHER" id="PTHR38104:SF1">
    <property type="entry name" value="ANTI-SIGMA-E FACTOR RSEA"/>
    <property type="match status" value="1"/>
</dbReference>
<feature type="compositionally biased region" description="Basic and acidic residues" evidence="8">
    <location>
        <begin position="193"/>
        <end position="211"/>
    </location>
</feature>
<evidence type="ECO:0000313" key="12">
    <source>
        <dbReference type="Proteomes" id="UP000287766"/>
    </source>
</evidence>
<evidence type="ECO:0000256" key="7">
    <source>
        <dbReference type="PIRNR" id="PIRNR016938"/>
    </source>
</evidence>
<dbReference type="Pfam" id="PF03872">
    <property type="entry name" value="RseA_N"/>
    <property type="match status" value="1"/>
</dbReference>
<comment type="function">
    <text evidence="7">An anti-sigma factor for extracytoplasmic function (ECF) sigma factor sigma-E (RpoE). ECF sigma factors are held in an inactive form by an anti-sigma factor until released by regulated intramembrane proteolysis (RIP). RIP occurs when an extracytoplasmic signal triggers a concerted proteolytic cascade to transmit information and elicit cellular responses. The membrane-spanning regulatory substrate protein is first cut periplasmically (site-1 protease, S1P, DegS), then within the membrane itself (site-2 protease, S2P, RseP), while cytoplasmic proteases finish degrading the anti-sigma factor, liberating sigma-E.</text>
</comment>
<comment type="caution">
    <text evidence="11">The sequence shown here is derived from an EMBL/GenBank/DDBJ whole genome shotgun (WGS) entry which is preliminary data.</text>
</comment>
<dbReference type="GO" id="GO:0016989">
    <property type="term" value="F:sigma factor antagonist activity"/>
    <property type="evidence" value="ECO:0007669"/>
    <property type="project" value="InterPro"/>
</dbReference>
<keyword evidence="7" id="KW-0997">Cell inner membrane</keyword>
<accession>A0A7Z6ZTT3</accession>
<dbReference type="Gene3D" id="1.10.10.880">
    <property type="entry name" value="Anti sigma-E protein RseA, N-terminal domain"/>
    <property type="match status" value="1"/>
</dbReference>
<name>A0A7Z6ZTT3_9GAMM</name>
<dbReference type="CDD" id="cd16328">
    <property type="entry name" value="RseA_N"/>
    <property type="match status" value="1"/>
</dbReference>
<dbReference type="InterPro" id="IPR036147">
    <property type="entry name" value="Anti-sigma_E_RseA_N_sf"/>
</dbReference>
<gene>
    <name evidence="11" type="ORF">CWE22_03125</name>
</gene>
<keyword evidence="3 7" id="KW-1003">Cell membrane</keyword>